<dbReference type="PANTHER" id="PTHR45626">
    <property type="entry name" value="TRANSCRIPTION TERMINATION FACTOR 2-RELATED"/>
    <property type="match status" value="1"/>
</dbReference>
<dbReference type="PROSITE" id="PS50089">
    <property type="entry name" value="ZF_RING_2"/>
    <property type="match status" value="1"/>
</dbReference>
<dbReference type="Gene3D" id="3.40.50.300">
    <property type="entry name" value="P-loop containing nucleotide triphosphate hydrolases"/>
    <property type="match status" value="1"/>
</dbReference>
<comment type="caution">
    <text evidence="8">The sequence shown here is derived from an EMBL/GenBank/DDBJ whole genome shotgun (WGS) entry which is preliminary data.</text>
</comment>
<dbReference type="Pfam" id="PF17123">
    <property type="entry name" value="zf-RING_11"/>
    <property type="match status" value="1"/>
</dbReference>
<dbReference type="InterPro" id="IPR001841">
    <property type="entry name" value="Znf_RING"/>
</dbReference>
<dbReference type="GO" id="GO:0008094">
    <property type="term" value="F:ATP-dependent activity, acting on DNA"/>
    <property type="evidence" value="ECO:0007669"/>
    <property type="project" value="TreeGrafter"/>
</dbReference>
<name>A0A1Q9EFE1_SYMMI</name>
<accession>A0A1Q9EFE1</accession>
<dbReference type="GO" id="GO:0016787">
    <property type="term" value="F:hydrolase activity"/>
    <property type="evidence" value="ECO:0007669"/>
    <property type="project" value="UniProtKB-KW"/>
</dbReference>
<protein>
    <submittedName>
        <fullName evidence="8">E3 ubiquitin-protein ligase SHPRH</fullName>
    </submittedName>
</protein>
<dbReference type="SMART" id="SM00487">
    <property type="entry name" value="DEXDc"/>
    <property type="match status" value="1"/>
</dbReference>
<dbReference type="InterPro" id="IPR000330">
    <property type="entry name" value="SNF2_N"/>
</dbReference>
<feature type="domain" description="Helicase C-terminal" evidence="7">
    <location>
        <begin position="953"/>
        <end position="1112"/>
    </location>
</feature>
<dbReference type="Gene3D" id="3.30.40.10">
    <property type="entry name" value="Zinc/RING finger domain, C3HC4 (zinc finger)"/>
    <property type="match status" value="1"/>
</dbReference>
<dbReference type="Gene3D" id="3.40.50.10810">
    <property type="entry name" value="Tandem AAA-ATPase domain"/>
    <property type="match status" value="2"/>
</dbReference>
<keyword evidence="5" id="KW-0863">Zinc-finger</keyword>
<dbReference type="InterPro" id="IPR050628">
    <property type="entry name" value="SNF2_RAD54_helicase_TF"/>
</dbReference>
<dbReference type="Proteomes" id="UP000186817">
    <property type="component" value="Unassembled WGS sequence"/>
</dbReference>
<keyword evidence="3" id="KW-0347">Helicase</keyword>
<dbReference type="InterPro" id="IPR027417">
    <property type="entry name" value="P-loop_NTPase"/>
</dbReference>
<evidence type="ECO:0000313" key="8">
    <source>
        <dbReference type="EMBL" id="OLQ06087.1"/>
    </source>
</evidence>
<dbReference type="OMA" id="HAIARHI"/>
<evidence type="ECO:0000313" key="9">
    <source>
        <dbReference type="Proteomes" id="UP000186817"/>
    </source>
</evidence>
<dbReference type="InterPro" id="IPR038718">
    <property type="entry name" value="SNF2-like_sf"/>
</dbReference>
<reference evidence="8 9" key="1">
    <citation type="submission" date="2016-02" db="EMBL/GenBank/DDBJ databases">
        <title>Genome analysis of coral dinoflagellate symbionts highlights evolutionary adaptations to a symbiotic lifestyle.</title>
        <authorList>
            <person name="Aranda M."/>
            <person name="Li Y."/>
            <person name="Liew Y.J."/>
            <person name="Baumgarten S."/>
            <person name="Simakov O."/>
            <person name="Wilson M."/>
            <person name="Piel J."/>
            <person name="Ashoor H."/>
            <person name="Bougouffa S."/>
            <person name="Bajic V.B."/>
            <person name="Ryu T."/>
            <person name="Ravasi T."/>
            <person name="Bayer T."/>
            <person name="Micklem G."/>
            <person name="Kim H."/>
            <person name="Bhak J."/>
            <person name="Lajeunesse T.C."/>
            <person name="Voolstra C.R."/>
        </authorList>
    </citation>
    <scope>NUCLEOTIDE SEQUENCE [LARGE SCALE GENOMIC DNA]</scope>
    <source>
        <strain evidence="8 9">CCMP2467</strain>
    </source>
</reference>
<dbReference type="CDD" id="cd18793">
    <property type="entry name" value="SF2_C_SNF"/>
    <property type="match status" value="1"/>
</dbReference>
<keyword evidence="5" id="KW-0862">Zinc</keyword>
<evidence type="ECO:0000256" key="2">
    <source>
        <dbReference type="ARBA" id="ARBA00022801"/>
    </source>
</evidence>
<dbReference type="PROSITE" id="PS51194">
    <property type="entry name" value="HELICASE_CTER"/>
    <property type="match status" value="1"/>
</dbReference>
<dbReference type="Pfam" id="PF00176">
    <property type="entry name" value="SNF2-rel_dom"/>
    <property type="match status" value="2"/>
</dbReference>
<dbReference type="InterPro" id="IPR049730">
    <property type="entry name" value="SNF2/RAD54-like_C"/>
</dbReference>
<keyword evidence="4" id="KW-0067">ATP-binding</keyword>
<dbReference type="OrthoDB" id="441703at2759"/>
<dbReference type="InterPro" id="IPR001650">
    <property type="entry name" value="Helicase_C-like"/>
</dbReference>
<keyword evidence="1" id="KW-0547">Nucleotide-binding</keyword>
<evidence type="ECO:0000259" key="7">
    <source>
        <dbReference type="PROSITE" id="PS51194"/>
    </source>
</evidence>
<organism evidence="8 9">
    <name type="scientific">Symbiodinium microadriaticum</name>
    <name type="common">Dinoflagellate</name>
    <name type="synonym">Zooxanthella microadriatica</name>
    <dbReference type="NCBI Taxonomy" id="2951"/>
    <lineage>
        <taxon>Eukaryota</taxon>
        <taxon>Sar</taxon>
        <taxon>Alveolata</taxon>
        <taxon>Dinophyceae</taxon>
        <taxon>Suessiales</taxon>
        <taxon>Symbiodiniaceae</taxon>
        <taxon>Symbiodinium</taxon>
    </lineage>
</organism>
<evidence type="ECO:0000256" key="1">
    <source>
        <dbReference type="ARBA" id="ARBA00022741"/>
    </source>
</evidence>
<gene>
    <name evidence="8" type="primary">SHPRH</name>
    <name evidence="8" type="ORF">AK812_SmicGene10679</name>
</gene>
<dbReference type="GO" id="GO:0008270">
    <property type="term" value="F:zinc ion binding"/>
    <property type="evidence" value="ECO:0007669"/>
    <property type="project" value="UniProtKB-KW"/>
</dbReference>
<dbReference type="PANTHER" id="PTHR45626:SF26">
    <property type="entry name" value="FAMILY HELICASE, PUTATIVE (AFU_ORTHOLOGUE AFUA_2G09120)-RELATED"/>
    <property type="match status" value="1"/>
</dbReference>
<dbReference type="GO" id="GO:0005524">
    <property type="term" value="F:ATP binding"/>
    <property type="evidence" value="ECO:0007669"/>
    <property type="project" value="UniProtKB-KW"/>
</dbReference>
<proteinExistence type="predicted"/>
<dbReference type="EMBL" id="LSRX01000168">
    <property type="protein sequence ID" value="OLQ06087.1"/>
    <property type="molecule type" value="Genomic_DNA"/>
</dbReference>
<dbReference type="InterPro" id="IPR014001">
    <property type="entry name" value="Helicase_ATP-bd"/>
</dbReference>
<dbReference type="AlphaFoldDB" id="A0A1Q9EFE1"/>
<keyword evidence="2" id="KW-0378">Hydrolase</keyword>
<dbReference type="GO" id="GO:0006281">
    <property type="term" value="P:DNA repair"/>
    <property type="evidence" value="ECO:0007669"/>
    <property type="project" value="TreeGrafter"/>
</dbReference>
<dbReference type="GO" id="GO:0004386">
    <property type="term" value="F:helicase activity"/>
    <property type="evidence" value="ECO:0007669"/>
    <property type="project" value="UniProtKB-KW"/>
</dbReference>
<evidence type="ECO:0000259" key="6">
    <source>
        <dbReference type="PROSITE" id="PS50089"/>
    </source>
</evidence>
<keyword evidence="9" id="KW-1185">Reference proteome</keyword>
<dbReference type="SMART" id="SM00184">
    <property type="entry name" value="RING"/>
    <property type="match status" value="1"/>
</dbReference>
<evidence type="ECO:0000256" key="5">
    <source>
        <dbReference type="PROSITE-ProRule" id="PRU00175"/>
    </source>
</evidence>
<evidence type="ECO:0000256" key="4">
    <source>
        <dbReference type="ARBA" id="ARBA00022840"/>
    </source>
</evidence>
<feature type="domain" description="RING-type" evidence="6">
    <location>
        <begin position="869"/>
        <end position="910"/>
    </location>
</feature>
<dbReference type="GO" id="GO:0005634">
    <property type="term" value="C:nucleus"/>
    <property type="evidence" value="ECO:0007669"/>
    <property type="project" value="TreeGrafter"/>
</dbReference>
<evidence type="ECO:0000256" key="3">
    <source>
        <dbReference type="ARBA" id="ARBA00022806"/>
    </source>
</evidence>
<sequence length="1112" mass="123117">MDDLWNVSEIGSASDGDSFPEDCWFLGRDNAARSRASMPGRLARNQADVFVPAEGSKRARSEVPSVAFNIPNNSKDALADNPRMFKKHALRAEQRRSLGWMLSIENQKAAKAKAKAQPAARRRYFGRTTQAVRKKLKKHASAAEQRFHTRGGLLADKMGFGKTCVAIGLASLKVGELPQPAWTDVKSKGFIPTGATLIMCPSHLLEQWEGELKKFLGDGVEISKPTSKSEIMSMSEEISVTFPGSLLKSKLDITVGRTDSRWSGSLTAEVGDLVQKLHCSGLKKPDGTAFTMSAREVSLLQRCFKGEIRCYVSERTPMGGASSSQDFPFRRTMRMAEGQVTPKSKVTLTLKRPPKTSGAATRVVGSPKKGTSSNVLKVLILRQASEMKRLKQGDFLKFHLVLASTAIQASQVYAESITRACRGGRGSKLMGEKIELLPEVLRRACSGKAAFASLLQKSPAILEHMLWHRVILDEFHESEAWEYRVREMLRGLRANFKWGLSGTPPMQDAQAVAEVANLLGFANATKAQAEIVADAGYWGNSVRRRLNASHRWFRLHQAELQEAAEAFVANHVRQSSSQLIERIGVKEFEVFVDHTSEERLIYRQACHDQGVFDLASGYCEITTEARQELLKRCAHFDLGEAQCAGSAVQQLGSSKRMRLSQVESQLQIEVARATEFGAWTAELQEAIRSKCKSLHPDAQTLVSKILDKSAEELRSTPLPAVESSSSSSSSSSAAVQALQQALKVEVTLTAQDGSLRMRRLVRLVQPIPESEYYCDQNRHVVVHAIARHIQDEDADQVLADLQICEQVCPKRNKKGLLVKTPRTEKLLMKAFEKGIMELVCLLDKAHRSLQFYGQQLKQLTGSHAGEQECSICLESKGDLSTMAILPCSHVFHVSCIRACLRLQPHCPECRAPLEASKISSVVMELRSPEPEPKPAKPSKLTQAWKRHGSKLNAVAAKLREIRAQDSTAKALIFVQWADLEVKVCQALKDHGINFLHVGNAKRGPAAKLSREDGQVLRRFQDETGKNVPYVLVLSLQRAASGTNLTSASHVLFVHPMNAETVATATAYERQALGRVRRIGQTRKDVSVWRFVTRNTVEEHMHSLHRNGAEPAQ</sequence>
<dbReference type="InterPro" id="IPR013083">
    <property type="entry name" value="Znf_RING/FYVE/PHD"/>
</dbReference>
<keyword evidence="5" id="KW-0479">Metal-binding</keyword>
<dbReference type="SUPFAM" id="SSF57850">
    <property type="entry name" value="RING/U-box"/>
    <property type="match status" value="1"/>
</dbReference>
<dbReference type="SUPFAM" id="SSF52540">
    <property type="entry name" value="P-loop containing nucleoside triphosphate hydrolases"/>
    <property type="match status" value="3"/>
</dbReference>